<dbReference type="GO" id="GO:0004816">
    <property type="term" value="F:asparagine-tRNA ligase activity"/>
    <property type="evidence" value="ECO:0007669"/>
    <property type="project" value="UniProtKB-EC"/>
</dbReference>
<gene>
    <name evidence="9" type="ORF">VHUM_00453</name>
</gene>
<dbReference type="EC" id="6.1.1.22" evidence="2"/>
<dbReference type="PROSITE" id="PS50862">
    <property type="entry name" value="AA_TRNA_LIGASE_II"/>
    <property type="match status" value="1"/>
</dbReference>
<keyword evidence="7" id="KW-0030">Aminoacyl-tRNA synthetase</keyword>
<keyword evidence="5" id="KW-0067">ATP-binding</keyword>
<dbReference type="InterPro" id="IPR004522">
    <property type="entry name" value="Asn-tRNA-ligase"/>
</dbReference>
<dbReference type="EMBL" id="QKWK01000001">
    <property type="protein sequence ID" value="TXT15950.1"/>
    <property type="molecule type" value="Genomic_DNA"/>
</dbReference>
<dbReference type="Gene3D" id="3.30.930.10">
    <property type="entry name" value="Bira Bifunctional Protein, Domain 2"/>
    <property type="match status" value="1"/>
</dbReference>
<evidence type="ECO:0000313" key="10">
    <source>
        <dbReference type="Proteomes" id="UP000473826"/>
    </source>
</evidence>
<proteinExistence type="inferred from homology"/>
<dbReference type="Pfam" id="PF00152">
    <property type="entry name" value="tRNA-synt_2"/>
    <property type="match status" value="1"/>
</dbReference>
<protein>
    <recommendedName>
        <fullName evidence="2">asparagine--tRNA ligase</fullName>
        <ecNumber evidence="2">6.1.1.22</ecNumber>
    </recommendedName>
</protein>
<dbReference type="GO" id="GO:0006421">
    <property type="term" value="P:asparaginyl-tRNA aminoacylation"/>
    <property type="evidence" value="ECO:0007669"/>
    <property type="project" value="InterPro"/>
</dbReference>
<dbReference type="GO" id="GO:0003676">
    <property type="term" value="F:nucleic acid binding"/>
    <property type="evidence" value="ECO:0007669"/>
    <property type="project" value="InterPro"/>
</dbReference>
<keyword evidence="10" id="KW-1185">Reference proteome</keyword>
<evidence type="ECO:0000256" key="1">
    <source>
        <dbReference type="ARBA" id="ARBA00008226"/>
    </source>
</evidence>
<dbReference type="PRINTS" id="PR01042">
    <property type="entry name" value="TRNASYNTHASP"/>
</dbReference>
<dbReference type="Proteomes" id="UP000473826">
    <property type="component" value="Unassembled WGS sequence"/>
</dbReference>
<dbReference type="AlphaFoldDB" id="A0A7D8V397"/>
<comment type="caution">
    <text evidence="9">The sequence shown here is derived from an EMBL/GenBank/DDBJ whole genome shotgun (WGS) entry which is preliminary data.</text>
</comment>
<name>A0A7D8V397_VANHU</name>
<keyword evidence="6" id="KW-0648">Protein biosynthesis</keyword>
<dbReference type="InterPro" id="IPR002312">
    <property type="entry name" value="Asp/Asn-tRNA-synth_IIb"/>
</dbReference>
<accession>A0A7D8V397</accession>
<evidence type="ECO:0000256" key="4">
    <source>
        <dbReference type="ARBA" id="ARBA00022741"/>
    </source>
</evidence>
<feature type="domain" description="Aminoacyl-transfer RNA synthetases class-II family profile" evidence="8">
    <location>
        <begin position="152"/>
        <end position="501"/>
    </location>
</feature>
<organism evidence="9 10">
    <name type="scientific">Vanrija humicola</name>
    <name type="common">Yeast</name>
    <name type="synonym">Cryptococcus humicola</name>
    <dbReference type="NCBI Taxonomy" id="5417"/>
    <lineage>
        <taxon>Eukaryota</taxon>
        <taxon>Fungi</taxon>
        <taxon>Dikarya</taxon>
        <taxon>Basidiomycota</taxon>
        <taxon>Agaricomycotina</taxon>
        <taxon>Tremellomycetes</taxon>
        <taxon>Trichosporonales</taxon>
        <taxon>Trichosporonaceae</taxon>
        <taxon>Vanrija</taxon>
    </lineage>
</organism>
<dbReference type="InterPro" id="IPR012340">
    <property type="entry name" value="NA-bd_OB-fold"/>
</dbReference>
<evidence type="ECO:0000313" key="9">
    <source>
        <dbReference type="EMBL" id="TXT15950.1"/>
    </source>
</evidence>
<keyword evidence="3" id="KW-0436">Ligase</keyword>
<dbReference type="InterPro" id="IPR004364">
    <property type="entry name" value="Aa-tRNA-synt_II"/>
</dbReference>
<reference evidence="9 10" key="1">
    <citation type="journal article" date="2019" name="PLoS Genet.">
        <title>Convergent evolution of linked mating-type loci in basidiomycete fungi.</title>
        <authorList>
            <person name="Sun S."/>
            <person name="Coelho M.A."/>
            <person name="Heitman J."/>
            <person name="Nowrousian M."/>
        </authorList>
    </citation>
    <scope>NUCLEOTIDE SEQUENCE [LARGE SCALE GENOMIC DNA]</scope>
    <source>
        <strain evidence="9 10">CBS 4282</strain>
    </source>
</reference>
<dbReference type="Pfam" id="PF01336">
    <property type="entry name" value="tRNA_anti-codon"/>
    <property type="match status" value="1"/>
</dbReference>
<dbReference type="PANTHER" id="PTHR22594:SF34">
    <property type="entry name" value="ASPARAGINE--TRNA LIGASE, MITOCHONDRIAL-RELATED"/>
    <property type="match status" value="1"/>
</dbReference>
<keyword evidence="4" id="KW-0547">Nucleotide-binding</keyword>
<dbReference type="InterPro" id="IPR006195">
    <property type="entry name" value="aa-tRNA-synth_II"/>
</dbReference>
<dbReference type="InterPro" id="IPR004365">
    <property type="entry name" value="NA-bd_OB_tRNA"/>
</dbReference>
<dbReference type="OrthoDB" id="1931232at2759"/>
<dbReference type="PANTHER" id="PTHR22594">
    <property type="entry name" value="ASPARTYL/LYSYL-TRNA SYNTHETASE"/>
    <property type="match status" value="1"/>
</dbReference>
<dbReference type="InterPro" id="IPR045864">
    <property type="entry name" value="aa-tRNA-synth_II/BPL/LPL"/>
</dbReference>
<comment type="similarity">
    <text evidence="1">Belongs to the class-II aminoacyl-tRNA synthetase family.</text>
</comment>
<dbReference type="NCBIfam" id="TIGR00457">
    <property type="entry name" value="asnS"/>
    <property type="match status" value="1"/>
</dbReference>
<dbReference type="CDD" id="cd04318">
    <property type="entry name" value="EcAsnRS_like_N"/>
    <property type="match status" value="1"/>
</dbReference>
<dbReference type="GO" id="GO:0005524">
    <property type="term" value="F:ATP binding"/>
    <property type="evidence" value="ECO:0007669"/>
    <property type="project" value="UniProtKB-KW"/>
</dbReference>
<sequence>MRPTRALSRANALTPTVRAALASASAQADAAADAASAPGPSETTVNGWVRSVRAHKNVAFAEVDDGSGASVQAVLKGGTADGITLGASVRLRGTLLPSRGRGQALELQVAEAAVLGPSDPDAYPIQKKALPAPVLREHAHLRFRTTQTAAVMRVRDALARDWHDWFEDHEFVHVHTPVLTSSDCEGAGEVFTIAQSLPGPTADAPPPFFPRPTNLSVSGQLHLEAPTHALGRAYTLSPAFRAEPSMTSRHLAEFYMLEAEVAFVDELGGLLDVAEAAFRGVLSRLLAYDSRRAVRARADLTRIAELAAVEGEGEGGEGERHADADADAGPLDHLLAAATTPFARITYTDAVALLADEHAAVPFAHAPTWGDGLSSEHEKWLAGTHFNGPVFVTDYPAPLKPFYMLPSGPEAASAAPGPTVACFDLLFPGIGEMAGGSMREHRLDELRARMAEHGLSEAEYDWYLDLRRFGSVAHGGWGMGWERWVCWVTGVGNVRDVVAFPRWAGSCRF</sequence>
<evidence type="ECO:0000256" key="7">
    <source>
        <dbReference type="ARBA" id="ARBA00023146"/>
    </source>
</evidence>
<evidence type="ECO:0000256" key="5">
    <source>
        <dbReference type="ARBA" id="ARBA00022840"/>
    </source>
</evidence>
<evidence type="ECO:0000256" key="6">
    <source>
        <dbReference type="ARBA" id="ARBA00022917"/>
    </source>
</evidence>
<evidence type="ECO:0000256" key="3">
    <source>
        <dbReference type="ARBA" id="ARBA00022598"/>
    </source>
</evidence>
<dbReference type="SUPFAM" id="SSF55681">
    <property type="entry name" value="Class II aaRS and biotin synthetases"/>
    <property type="match status" value="1"/>
</dbReference>
<evidence type="ECO:0000256" key="2">
    <source>
        <dbReference type="ARBA" id="ARBA00012816"/>
    </source>
</evidence>
<dbReference type="SUPFAM" id="SSF50249">
    <property type="entry name" value="Nucleic acid-binding proteins"/>
    <property type="match status" value="1"/>
</dbReference>
<evidence type="ECO:0000259" key="8">
    <source>
        <dbReference type="PROSITE" id="PS50862"/>
    </source>
</evidence>
<dbReference type="Gene3D" id="2.40.50.140">
    <property type="entry name" value="Nucleic acid-binding proteins"/>
    <property type="match status" value="1"/>
</dbReference>
<dbReference type="NCBIfam" id="NF003037">
    <property type="entry name" value="PRK03932.1"/>
    <property type="match status" value="1"/>
</dbReference>
<dbReference type="GO" id="GO:0005739">
    <property type="term" value="C:mitochondrion"/>
    <property type="evidence" value="ECO:0007669"/>
    <property type="project" value="TreeGrafter"/>
</dbReference>